<dbReference type="NCBIfam" id="TIGR01625">
    <property type="entry name" value="YidE_YbjL_dupl"/>
    <property type="match status" value="2"/>
</dbReference>
<feature type="transmembrane region" description="Helical" evidence="8">
    <location>
        <begin position="440"/>
        <end position="463"/>
    </location>
</feature>
<evidence type="ECO:0000256" key="8">
    <source>
        <dbReference type="SAM" id="Phobius"/>
    </source>
</evidence>
<keyword evidence="7 8" id="KW-0472">Membrane</keyword>
<evidence type="ECO:0000256" key="6">
    <source>
        <dbReference type="ARBA" id="ARBA00022989"/>
    </source>
</evidence>
<dbReference type="GO" id="GO:0006813">
    <property type="term" value="P:potassium ion transport"/>
    <property type="evidence" value="ECO:0007669"/>
    <property type="project" value="InterPro"/>
</dbReference>
<dbReference type="EMBL" id="FOGQ01000003">
    <property type="protein sequence ID" value="SER76001.1"/>
    <property type="molecule type" value="Genomic_DNA"/>
</dbReference>
<dbReference type="InterPro" id="IPR036721">
    <property type="entry name" value="RCK_C_sf"/>
</dbReference>
<evidence type="ECO:0000256" key="5">
    <source>
        <dbReference type="ARBA" id="ARBA00022692"/>
    </source>
</evidence>
<feature type="transmembrane region" description="Helical" evidence="8">
    <location>
        <begin position="412"/>
        <end position="434"/>
    </location>
</feature>
<proteinExistence type="inferred from homology"/>
<evidence type="ECO:0000256" key="7">
    <source>
        <dbReference type="ARBA" id="ARBA00023136"/>
    </source>
</evidence>
<feature type="transmembrane region" description="Helical" evidence="8">
    <location>
        <begin position="347"/>
        <end position="365"/>
    </location>
</feature>
<gene>
    <name evidence="10" type="ORF">SAMN05661109_00910</name>
</gene>
<dbReference type="Pfam" id="PF02080">
    <property type="entry name" value="TrkA_C"/>
    <property type="match status" value="1"/>
</dbReference>
<feature type="transmembrane region" description="Helical" evidence="8">
    <location>
        <begin position="150"/>
        <end position="167"/>
    </location>
</feature>
<dbReference type="PANTHER" id="PTHR30445:SF3">
    <property type="entry name" value="TRANSPORT PROTEIN YIDE-RELATED"/>
    <property type="match status" value="1"/>
</dbReference>
<dbReference type="AlphaFoldDB" id="A0A1H9RSS7"/>
<dbReference type="InterPro" id="IPR050144">
    <property type="entry name" value="AAE_transporter"/>
</dbReference>
<evidence type="ECO:0000256" key="1">
    <source>
        <dbReference type="ARBA" id="ARBA00004651"/>
    </source>
</evidence>
<dbReference type="GO" id="GO:0008324">
    <property type="term" value="F:monoatomic cation transmembrane transporter activity"/>
    <property type="evidence" value="ECO:0007669"/>
    <property type="project" value="InterPro"/>
</dbReference>
<dbReference type="Gene3D" id="3.30.70.1450">
    <property type="entry name" value="Regulator of K+ conductance, C-terminal domain"/>
    <property type="match status" value="1"/>
</dbReference>
<sequence length="520" mass="54664">MIEFLQNNALLTIFIVIGLGTAFGAIPFGPIKFGAAGALFIGLFVGAIIELPEAVLATLQDLGLGLFVYMIGLEAGESFFKNIRKQFGLMAMSIVSIILAAVTAVLVGGLLGVAREVSVGAFAGAMTSTPSLSLAQVQTESDLPAVGYSIGYPTGIVVAILLVFVTIGKNWKASRDEDDSAGSQLRGVRMAVQHRVTSEELVEEFGSNITAGVRRHNGKIEILDSTFELSPGDTVFMMVKEGVREDLVKRVGRPLQPLSRRLPQLTVQKFSVSNQDIGGNRLDNLPLYAKFGAQTLRIRRGDEEILATDDVTIASGDVIEVIVPTRNVTRLESYLGNSIQVANELDWVASATGLALGFILAAIPFPLPGGASFVIGAAGGPLISGLVLGALNRTGRIAWQLPRSANYALRQFGLMLFLASVGTASGPAFASTAFSLDGLITIGIAALIGLVGCGSLLLMAWAFGQSAGRANGAVAGLLGQPAVLQYALQNSSDNRIMDGYSTTFAVALIFKIVVIPFMLV</sequence>
<dbReference type="PROSITE" id="PS51202">
    <property type="entry name" value="RCK_C"/>
    <property type="match status" value="1"/>
</dbReference>
<dbReference type="GO" id="GO:0005886">
    <property type="term" value="C:plasma membrane"/>
    <property type="evidence" value="ECO:0007669"/>
    <property type="project" value="UniProtKB-SubCell"/>
</dbReference>
<dbReference type="InterPro" id="IPR006037">
    <property type="entry name" value="RCK_C"/>
</dbReference>
<evidence type="ECO:0000313" key="10">
    <source>
        <dbReference type="EMBL" id="SER76001.1"/>
    </source>
</evidence>
<feature type="domain" description="RCK C-terminal" evidence="9">
    <location>
        <begin position="253"/>
        <end position="337"/>
    </location>
</feature>
<reference evidence="11" key="1">
    <citation type="submission" date="2016-10" db="EMBL/GenBank/DDBJ databases">
        <authorList>
            <person name="Varghese N."/>
            <person name="Submissions S."/>
        </authorList>
    </citation>
    <scope>NUCLEOTIDE SEQUENCE [LARGE SCALE GENOMIC DNA]</scope>
    <source>
        <strain evidence="11">DSM 20524</strain>
    </source>
</reference>
<evidence type="ECO:0000256" key="2">
    <source>
        <dbReference type="ARBA" id="ARBA00009854"/>
    </source>
</evidence>
<keyword evidence="4" id="KW-1003">Cell membrane</keyword>
<evidence type="ECO:0000256" key="4">
    <source>
        <dbReference type="ARBA" id="ARBA00022475"/>
    </source>
</evidence>
<feature type="transmembrane region" description="Helical" evidence="8">
    <location>
        <begin position="87"/>
        <end position="111"/>
    </location>
</feature>
<feature type="transmembrane region" description="Helical" evidence="8">
    <location>
        <begin position="500"/>
        <end position="519"/>
    </location>
</feature>
<dbReference type="SUPFAM" id="SSF116726">
    <property type="entry name" value="TrkA C-terminal domain-like"/>
    <property type="match status" value="1"/>
</dbReference>
<feature type="transmembrane region" description="Helical" evidence="8">
    <location>
        <begin position="55"/>
        <end position="75"/>
    </location>
</feature>
<keyword evidence="6 8" id="KW-1133">Transmembrane helix</keyword>
<keyword evidence="3" id="KW-0813">Transport</keyword>
<feature type="transmembrane region" description="Helical" evidence="8">
    <location>
        <begin position="371"/>
        <end position="391"/>
    </location>
</feature>
<keyword evidence="11" id="KW-1185">Reference proteome</keyword>
<accession>A0A1H9RSS7</accession>
<dbReference type="Pfam" id="PF06826">
    <property type="entry name" value="Asp-Al_Ex"/>
    <property type="match status" value="2"/>
</dbReference>
<comment type="similarity">
    <text evidence="2">Belongs to the AAE transporter (TC 2.A.81) family.</text>
</comment>
<evidence type="ECO:0000259" key="9">
    <source>
        <dbReference type="PROSITE" id="PS51202"/>
    </source>
</evidence>
<organism evidence="10 11">
    <name type="scientific">Corynebacterium cystitidis DSM 20524</name>
    <dbReference type="NCBI Taxonomy" id="1121357"/>
    <lineage>
        <taxon>Bacteria</taxon>
        <taxon>Bacillati</taxon>
        <taxon>Actinomycetota</taxon>
        <taxon>Actinomycetes</taxon>
        <taxon>Mycobacteriales</taxon>
        <taxon>Corynebacteriaceae</taxon>
        <taxon>Corynebacterium</taxon>
    </lineage>
</organism>
<protein>
    <submittedName>
        <fullName evidence="10">Putative transport protein</fullName>
    </submittedName>
</protein>
<feature type="transmembrane region" description="Helical" evidence="8">
    <location>
        <begin position="6"/>
        <end position="26"/>
    </location>
</feature>
<dbReference type="InterPro" id="IPR006512">
    <property type="entry name" value="YidE_YbjL"/>
</dbReference>
<dbReference type="Proteomes" id="UP000198929">
    <property type="component" value="Unassembled WGS sequence"/>
</dbReference>
<feature type="transmembrane region" description="Helical" evidence="8">
    <location>
        <begin position="33"/>
        <end position="49"/>
    </location>
</feature>
<dbReference type="RefSeq" id="WP_092256863.1">
    <property type="nucleotide sequence ID" value="NZ_CP047199.1"/>
</dbReference>
<dbReference type="PANTHER" id="PTHR30445">
    <property type="entry name" value="K(+)_H(+) ANTIPORTER SUBUNIT KHTT"/>
    <property type="match status" value="1"/>
</dbReference>
<keyword evidence="5 8" id="KW-0812">Transmembrane</keyword>
<evidence type="ECO:0000313" key="11">
    <source>
        <dbReference type="Proteomes" id="UP000198929"/>
    </source>
</evidence>
<comment type="subcellular location">
    <subcellularLocation>
        <location evidence="1">Cell membrane</location>
        <topology evidence="1">Multi-pass membrane protein</topology>
    </subcellularLocation>
</comment>
<name>A0A1H9RSS7_9CORY</name>
<evidence type="ECO:0000256" key="3">
    <source>
        <dbReference type="ARBA" id="ARBA00022448"/>
    </source>
</evidence>